<evidence type="ECO:0000313" key="7">
    <source>
        <dbReference type="EMBL" id="CAB4896638.1"/>
    </source>
</evidence>
<keyword evidence="2" id="KW-1003">Cell membrane</keyword>
<feature type="transmembrane region" description="Helical" evidence="6">
    <location>
        <begin position="326"/>
        <end position="345"/>
    </location>
</feature>
<reference evidence="7" key="1">
    <citation type="submission" date="2020-05" db="EMBL/GenBank/DDBJ databases">
        <authorList>
            <person name="Chiriac C."/>
            <person name="Salcher M."/>
            <person name="Ghai R."/>
            <person name="Kavagutti S V."/>
        </authorList>
    </citation>
    <scope>NUCLEOTIDE SEQUENCE</scope>
</reference>
<dbReference type="PANTHER" id="PTHR30482:SF10">
    <property type="entry name" value="HIGH-AFFINITY BRANCHED-CHAIN AMINO ACID TRANSPORT PROTEIN BRAE"/>
    <property type="match status" value="1"/>
</dbReference>
<evidence type="ECO:0000256" key="4">
    <source>
        <dbReference type="ARBA" id="ARBA00022989"/>
    </source>
</evidence>
<feature type="transmembrane region" description="Helical" evidence="6">
    <location>
        <begin position="130"/>
        <end position="152"/>
    </location>
</feature>
<feature type="transmembrane region" description="Helical" evidence="6">
    <location>
        <begin position="302"/>
        <end position="319"/>
    </location>
</feature>
<gene>
    <name evidence="7" type="ORF">UFOPK3376_03185</name>
</gene>
<dbReference type="InterPro" id="IPR043428">
    <property type="entry name" value="LivM-like"/>
</dbReference>
<dbReference type="CDD" id="cd06581">
    <property type="entry name" value="TM_PBP1_LivM_like"/>
    <property type="match status" value="1"/>
</dbReference>
<feature type="transmembrane region" description="Helical" evidence="6">
    <location>
        <begin position="47"/>
        <end position="71"/>
    </location>
</feature>
<dbReference type="AlphaFoldDB" id="A0A6J7FRQ5"/>
<evidence type="ECO:0000256" key="6">
    <source>
        <dbReference type="SAM" id="Phobius"/>
    </source>
</evidence>
<keyword evidence="4 6" id="KW-1133">Transmembrane helix</keyword>
<dbReference type="PANTHER" id="PTHR30482">
    <property type="entry name" value="HIGH-AFFINITY BRANCHED-CHAIN AMINO ACID TRANSPORT SYSTEM PERMEASE"/>
    <property type="match status" value="1"/>
</dbReference>
<dbReference type="GO" id="GO:0005886">
    <property type="term" value="C:plasma membrane"/>
    <property type="evidence" value="ECO:0007669"/>
    <property type="project" value="UniProtKB-SubCell"/>
</dbReference>
<keyword evidence="3 6" id="KW-0812">Transmembrane</keyword>
<dbReference type="EMBL" id="CAFBLP010000148">
    <property type="protein sequence ID" value="CAB4896638.1"/>
    <property type="molecule type" value="Genomic_DNA"/>
</dbReference>
<feature type="transmembrane region" description="Helical" evidence="6">
    <location>
        <begin position="273"/>
        <end position="296"/>
    </location>
</feature>
<evidence type="ECO:0000256" key="5">
    <source>
        <dbReference type="ARBA" id="ARBA00023136"/>
    </source>
</evidence>
<dbReference type="GO" id="GO:0015658">
    <property type="term" value="F:branched-chain amino acid transmembrane transporter activity"/>
    <property type="evidence" value="ECO:0007669"/>
    <property type="project" value="InterPro"/>
</dbReference>
<feature type="transmembrane region" description="Helical" evidence="6">
    <location>
        <begin position="357"/>
        <end position="375"/>
    </location>
</feature>
<evidence type="ECO:0000256" key="2">
    <source>
        <dbReference type="ARBA" id="ARBA00022475"/>
    </source>
</evidence>
<feature type="transmembrane region" description="Helical" evidence="6">
    <location>
        <begin position="77"/>
        <end position="99"/>
    </location>
</feature>
<dbReference type="Pfam" id="PF02653">
    <property type="entry name" value="BPD_transp_2"/>
    <property type="match status" value="1"/>
</dbReference>
<evidence type="ECO:0000256" key="1">
    <source>
        <dbReference type="ARBA" id="ARBA00004651"/>
    </source>
</evidence>
<feature type="transmembrane region" description="Helical" evidence="6">
    <location>
        <begin position="20"/>
        <end position="40"/>
    </location>
</feature>
<sequence>MFTSLVERMQPTTDNGRTFARYSGILAVLVVAWLIPNYIATSTEGPLPLFTVVLCAVYALFALGLNIVVGFAGLLDLGYVAFFLFGAYTSAWLMSDFFYQVNPRDPSDKQFSFSVHFLSTASSKIAGIHLSFWIVIIAAAAIAAVAGLVIGAPTLRLKSDYLALVTLGFGEILPEVFRNGDNVAGYNLTNGTKGIGPVDRIGMGFLDKLPGIPSTIVSSDYKTKYYVILLFCALFMYASIKLRDGRLGRAWMAIREDELAASLMGVPLMRTKLWSYAVGAIAGGVGGAFYATIVGTVNVDNFTFSFSIIVLCAVILGGMGNVWGAVLGGVAITWFNYTGLVYIGAQVNKGLGTHINLKNYEFMFFGFVLVLMMLFRPEGFIPAARSKQLKKADKQVQSIETAGVES</sequence>
<evidence type="ECO:0000256" key="3">
    <source>
        <dbReference type="ARBA" id="ARBA00022692"/>
    </source>
</evidence>
<organism evidence="7">
    <name type="scientific">freshwater metagenome</name>
    <dbReference type="NCBI Taxonomy" id="449393"/>
    <lineage>
        <taxon>unclassified sequences</taxon>
        <taxon>metagenomes</taxon>
        <taxon>ecological metagenomes</taxon>
    </lineage>
</organism>
<protein>
    <submittedName>
        <fullName evidence="7">Unannotated protein</fullName>
    </submittedName>
</protein>
<keyword evidence="5 6" id="KW-0472">Membrane</keyword>
<comment type="subcellular location">
    <subcellularLocation>
        <location evidence="1">Cell membrane</location>
        <topology evidence="1">Multi-pass membrane protein</topology>
    </subcellularLocation>
</comment>
<dbReference type="InterPro" id="IPR001851">
    <property type="entry name" value="ABC_transp_permease"/>
</dbReference>
<name>A0A6J7FRQ5_9ZZZZ</name>
<accession>A0A6J7FRQ5</accession>
<feature type="transmembrane region" description="Helical" evidence="6">
    <location>
        <begin position="225"/>
        <end position="242"/>
    </location>
</feature>
<proteinExistence type="predicted"/>